<organism evidence="9 10">
    <name type="scientific">Tannerella sp. oral taxon BU063 isolate Cell 2</name>
    <dbReference type="NCBI Taxonomy" id="1411148"/>
    <lineage>
        <taxon>Bacteria</taxon>
        <taxon>Pseudomonadati</taxon>
        <taxon>Bacteroidota</taxon>
        <taxon>Bacteroidia</taxon>
        <taxon>Bacteroidales</taxon>
        <taxon>Tannerellaceae</taxon>
        <taxon>Tannerella</taxon>
    </lineage>
</organism>
<dbReference type="Proteomes" id="UP000018837">
    <property type="component" value="Unassembled WGS sequence"/>
</dbReference>
<evidence type="ECO:0000256" key="3">
    <source>
        <dbReference type="ARBA" id="ARBA00022729"/>
    </source>
</evidence>
<name>W2C3H7_9BACT</name>
<proteinExistence type="inferred from homology"/>
<dbReference type="Pfam" id="PF07980">
    <property type="entry name" value="SusD_RagB"/>
    <property type="match status" value="1"/>
</dbReference>
<feature type="domain" description="SusD-like N-terminal" evidence="8">
    <location>
        <begin position="22"/>
        <end position="210"/>
    </location>
</feature>
<evidence type="ECO:0000256" key="5">
    <source>
        <dbReference type="ARBA" id="ARBA00023237"/>
    </source>
</evidence>
<feature type="domain" description="RagB/SusD" evidence="7">
    <location>
        <begin position="301"/>
        <end position="575"/>
    </location>
</feature>
<comment type="caution">
    <text evidence="9">The sequence shown here is derived from an EMBL/GenBank/DDBJ whole genome shotgun (WGS) entry which is preliminary data.</text>
</comment>
<evidence type="ECO:0000259" key="8">
    <source>
        <dbReference type="Pfam" id="PF14322"/>
    </source>
</evidence>
<sequence length="575" mass="65257">MKRIAIPSLLLAVALTSACNSFLDKEPLDMFTDENFWESENTVASYANSFYEQFAGYGNGNSYGDFYFKTLSDDQAGGYSFADWTFTNVPANSAEWKDGWVEIRRANILVDRVDRVNMSDAAKAHWRGVGRLMRAWQYYKLVRDYGDLPWVDKPIDFHDEAKLYGPRESRDAVMDKVLEDLNYACENMYDNTSRTTLNRNVAYAMKAEICLFEGTFRKYRKAEDGQTAPDAAGATRYLTAARDAAAHLMAKSFKLNPSYQENYNAVDLSSNPEMIFYKAYKKDVMQHSLVAYVSSSTQLNGMSKDAFEAYLFTDGKPLALTSLDKGDAARAIPVTRTVAGKTVHDTVMSISHLLALRDKRLSATIDTALCYVGRGFTRYGVGMAMTSSTGYGVCKYDNPALPERDRNQTTRNYTHAPLFWLSVVYLEYAEACAELGSITQADLDRSVNLLRDRAGLPHLNVNPGFDDPANKMGVSSLIWEIRRERRCELMFDNDFRYWDLIRWHQLDRLDSSTHPDILNGANISADVTDKLVTRSGNYVNGSKGKTRTYDKKHYWYPIPTDQMDLNKQLKQNPGW</sequence>
<evidence type="ECO:0000256" key="2">
    <source>
        <dbReference type="ARBA" id="ARBA00006275"/>
    </source>
</evidence>
<dbReference type="PATRIC" id="fig|1411148.3.peg.1993"/>
<evidence type="ECO:0000259" key="7">
    <source>
        <dbReference type="Pfam" id="PF07980"/>
    </source>
</evidence>
<dbReference type="PROSITE" id="PS51257">
    <property type="entry name" value="PROKAR_LIPOPROTEIN"/>
    <property type="match status" value="1"/>
</dbReference>
<keyword evidence="4" id="KW-0472">Membrane</keyword>
<dbReference type="Gene3D" id="1.25.40.390">
    <property type="match status" value="1"/>
</dbReference>
<protein>
    <recommendedName>
        <fullName evidence="11">Glycan metabolism protein RagB</fullName>
    </recommendedName>
</protein>
<gene>
    <name evidence="9" type="ORF">N425_12075</name>
</gene>
<dbReference type="EMBL" id="AYUF01000492">
    <property type="protein sequence ID" value="ETK01032.1"/>
    <property type="molecule type" value="Genomic_DNA"/>
</dbReference>
<evidence type="ECO:0000256" key="1">
    <source>
        <dbReference type="ARBA" id="ARBA00004442"/>
    </source>
</evidence>
<dbReference type="InterPro" id="IPR033985">
    <property type="entry name" value="SusD-like_N"/>
</dbReference>
<feature type="chain" id="PRO_5004813378" description="Glycan metabolism protein RagB" evidence="6">
    <location>
        <begin position="19"/>
        <end position="575"/>
    </location>
</feature>
<keyword evidence="5" id="KW-0998">Cell outer membrane</keyword>
<evidence type="ECO:0000313" key="9">
    <source>
        <dbReference type="EMBL" id="ETK01032.1"/>
    </source>
</evidence>
<accession>W2C3H7</accession>
<keyword evidence="3 6" id="KW-0732">Signal</keyword>
<comment type="subcellular location">
    <subcellularLocation>
        <location evidence="1">Cell outer membrane</location>
    </subcellularLocation>
</comment>
<dbReference type="InterPro" id="IPR011990">
    <property type="entry name" value="TPR-like_helical_dom_sf"/>
</dbReference>
<dbReference type="AlphaFoldDB" id="W2C3H7"/>
<evidence type="ECO:0008006" key="11">
    <source>
        <dbReference type="Google" id="ProtNLM"/>
    </source>
</evidence>
<evidence type="ECO:0000313" key="10">
    <source>
        <dbReference type="Proteomes" id="UP000018837"/>
    </source>
</evidence>
<dbReference type="SUPFAM" id="SSF48452">
    <property type="entry name" value="TPR-like"/>
    <property type="match status" value="1"/>
</dbReference>
<feature type="signal peptide" evidence="6">
    <location>
        <begin position="1"/>
        <end position="18"/>
    </location>
</feature>
<evidence type="ECO:0000256" key="4">
    <source>
        <dbReference type="ARBA" id="ARBA00023136"/>
    </source>
</evidence>
<reference evidence="9 10" key="1">
    <citation type="submission" date="2013-11" db="EMBL/GenBank/DDBJ databases">
        <title>Single cell genomics of uncultured Tannerella BU063 (oral taxon 286).</title>
        <authorList>
            <person name="Beall C.J."/>
            <person name="Campbell A.G."/>
            <person name="Griffen A.L."/>
            <person name="Podar M."/>
            <person name="Leys E.J."/>
        </authorList>
    </citation>
    <scope>NUCLEOTIDE SEQUENCE [LARGE SCALE GENOMIC DNA]</scope>
    <source>
        <strain evidence="9">Cell 2</strain>
    </source>
</reference>
<dbReference type="InterPro" id="IPR012944">
    <property type="entry name" value="SusD_RagB_dom"/>
</dbReference>
<dbReference type="GO" id="GO:0009279">
    <property type="term" value="C:cell outer membrane"/>
    <property type="evidence" value="ECO:0007669"/>
    <property type="project" value="UniProtKB-SubCell"/>
</dbReference>
<dbReference type="Pfam" id="PF14322">
    <property type="entry name" value="SusD-like_3"/>
    <property type="match status" value="1"/>
</dbReference>
<comment type="similarity">
    <text evidence="2">Belongs to the SusD family.</text>
</comment>
<evidence type="ECO:0000256" key="6">
    <source>
        <dbReference type="SAM" id="SignalP"/>
    </source>
</evidence>